<evidence type="ECO:0000313" key="2">
    <source>
        <dbReference type="Proteomes" id="UP001269819"/>
    </source>
</evidence>
<gene>
    <name evidence="1" type="ORF">RYS15_10695</name>
</gene>
<dbReference type="Proteomes" id="UP001269819">
    <property type="component" value="Unassembled WGS sequence"/>
</dbReference>
<protein>
    <submittedName>
        <fullName evidence="1">Uncharacterized protein</fullName>
    </submittedName>
</protein>
<reference evidence="1 2" key="1">
    <citation type="submission" date="2023-10" db="EMBL/GenBank/DDBJ databases">
        <title>Characteristics and mechanism of a salt-tolerant marine origin heterotrophic nitrifying- aerobic denitrifying bacteria Marinobacter xestospongiae HN1.</title>
        <authorList>
            <person name="Qi R."/>
        </authorList>
    </citation>
    <scope>NUCLEOTIDE SEQUENCE [LARGE SCALE GENOMIC DNA]</scope>
    <source>
        <strain evidence="1 2">HN1</strain>
    </source>
</reference>
<dbReference type="EMBL" id="JAWIIJ010000006">
    <property type="protein sequence ID" value="MDV2079160.1"/>
    <property type="molecule type" value="Genomic_DNA"/>
</dbReference>
<proteinExistence type="predicted"/>
<sequence>MDTDGLKRFLGRPVTDNEMESYLFAQGIDVSKELILKSGDYTAHIERPKKGFSLVFTDEAMFFNKENQPIGKGPLYLEGMFLYAEGKGGYSQYKGELPGGIKFRDHRSDVLTKLGEPNWQRKRRVDDSIVAEKWGLSGLIVHVTYSRDSHCPVVVYLGVPSIRS</sequence>
<organism evidence="1 2">
    <name type="scientific">Marinobacter xestospongiae</name>
    <dbReference type="NCBI Taxonomy" id="994319"/>
    <lineage>
        <taxon>Bacteria</taxon>
        <taxon>Pseudomonadati</taxon>
        <taxon>Pseudomonadota</taxon>
        <taxon>Gammaproteobacteria</taxon>
        <taxon>Pseudomonadales</taxon>
        <taxon>Marinobacteraceae</taxon>
        <taxon>Marinobacter</taxon>
    </lineage>
</organism>
<keyword evidence="2" id="KW-1185">Reference proteome</keyword>
<dbReference type="RefSeq" id="WP_316973776.1">
    <property type="nucleotide sequence ID" value="NZ_JAWIIJ010000006.1"/>
</dbReference>
<evidence type="ECO:0000313" key="1">
    <source>
        <dbReference type="EMBL" id="MDV2079160.1"/>
    </source>
</evidence>
<accession>A0ABU3VYF3</accession>
<name>A0ABU3VYF3_9GAMM</name>
<comment type="caution">
    <text evidence="1">The sequence shown here is derived from an EMBL/GenBank/DDBJ whole genome shotgun (WGS) entry which is preliminary data.</text>
</comment>